<feature type="transmembrane region" description="Helical" evidence="2">
    <location>
        <begin position="228"/>
        <end position="252"/>
    </location>
</feature>
<protein>
    <submittedName>
        <fullName evidence="3">Uncharacterized protein</fullName>
    </submittedName>
</protein>
<reference evidence="3 4" key="1">
    <citation type="submission" date="2016-06" db="EMBL/GenBank/DDBJ databases">
        <title>Living apart together: crosstalk between the core and supernumerary genomes in a fungal plant pathogen.</title>
        <authorList>
            <person name="Vanheule A."/>
            <person name="Audenaert K."/>
            <person name="Warris S."/>
            <person name="Van De Geest H."/>
            <person name="Schijlen E."/>
            <person name="Hofte M."/>
            <person name="De Saeger S."/>
            <person name="Haesaert G."/>
            <person name="Waalwijk C."/>
            <person name="Van Der Lee T."/>
        </authorList>
    </citation>
    <scope>NUCLEOTIDE SEQUENCE [LARGE SCALE GENOMIC DNA]</scope>
    <source>
        <strain evidence="3 4">2516</strain>
    </source>
</reference>
<name>A0A1B8AZC1_FUSPO</name>
<comment type="caution">
    <text evidence="3">The sequence shown here is derived from an EMBL/GenBank/DDBJ whole genome shotgun (WGS) entry which is preliminary data.</text>
</comment>
<organism evidence="3 4">
    <name type="scientific">Fusarium poae</name>
    <dbReference type="NCBI Taxonomy" id="36050"/>
    <lineage>
        <taxon>Eukaryota</taxon>
        <taxon>Fungi</taxon>
        <taxon>Dikarya</taxon>
        <taxon>Ascomycota</taxon>
        <taxon>Pezizomycotina</taxon>
        <taxon>Sordariomycetes</taxon>
        <taxon>Hypocreomycetidae</taxon>
        <taxon>Hypocreales</taxon>
        <taxon>Nectriaceae</taxon>
        <taxon>Fusarium</taxon>
    </lineage>
</organism>
<keyword evidence="2" id="KW-1133">Transmembrane helix</keyword>
<dbReference type="EMBL" id="LYXU01000002">
    <property type="protein sequence ID" value="OBS25840.1"/>
    <property type="molecule type" value="Genomic_DNA"/>
</dbReference>
<evidence type="ECO:0000313" key="3">
    <source>
        <dbReference type="EMBL" id="OBS25840.1"/>
    </source>
</evidence>
<evidence type="ECO:0000256" key="2">
    <source>
        <dbReference type="SAM" id="Phobius"/>
    </source>
</evidence>
<dbReference type="OMA" id="KYSWWYG"/>
<evidence type="ECO:0000313" key="4">
    <source>
        <dbReference type="Proteomes" id="UP000091967"/>
    </source>
</evidence>
<sequence length="669" mass="74285">MVVVLLKNQWAHPTITTTNHHKHNKLTQSNITANKIINNNLPVPNPTSALFRRPHNLRVRVRVRNPSTMSSPTISSTGPTPSEDRMDEKTPDHQTSLTSSPNTKHENKGLYKLDSWLRAYVIILCVYFAGAVFCLAWSYTGAVLDTDASKRRVFRTSPSLPVDQFYSGIALSALLGPATVLVQFVVWDFRRLHLFALTTQQPVAVKDLDDIAESLTLWTLRTVVKYSWWYGVMHAALILTRTLLMPVGALILTTGPYTHYRDGLGVVGLPISAADAISSNVTSLSTAMGGNTDYKFHPSLSKNDTFLSQTVFTFVGSLVSQNALANVDSGILGPVPTHNLTFATNTTYEGIVFFNWTANCEAATEVNYTSYKDDGNTVYNFTLPDQSVESIELLSRGSQRIRLWSNATKHGTDKIPTSGTTYFLSATKSIPNINETALRNRGDDKSLVQTDGGDWISRTKCTPRLEWLVGSCTFNGTIMTSCFEKADSNKTALDTQALDSLSVYMSAIPWYIIRNRISIVDDTLDTLYTIPTSKDFGHFFGNMAHAIVSITTAGYFGTSEVETMSKVIESVYIVRCSILIAVTVMLFLTVTVSIIDIIRNRLKRLPQLHASFLAIAHAVRGQWWDRELDGYKPWEATKSRSAGEATVMFGLDMEDPRYIRLVPTVAPIR</sequence>
<proteinExistence type="predicted"/>
<dbReference type="Proteomes" id="UP000091967">
    <property type="component" value="Unassembled WGS sequence"/>
</dbReference>
<keyword evidence="4" id="KW-1185">Reference proteome</keyword>
<gene>
    <name evidence="3" type="ORF">FPOA_06376</name>
</gene>
<feature type="region of interest" description="Disordered" evidence="1">
    <location>
        <begin position="61"/>
        <end position="105"/>
    </location>
</feature>
<feature type="transmembrane region" description="Helical" evidence="2">
    <location>
        <begin position="165"/>
        <end position="187"/>
    </location>
</feature>
<keyword evidence="2" id="KW-0812">Transmembrane</keyword>
<feature type="compositionally biased region" description="Low complexity" evidence="1">
    <location>
        <begin position="66"/>
        <end position="81"/>
    </location>
</feature>
<feature type="transmembrane region" description="Helical" evidence="2">
    <location>
        <begin position="119"/>
        <end position="144"/>
    </location>
</feature>
<evidence type="ECO:0000256" key="1">
    <source>
        <dbReference type="SAM" id="MobiDB-lite"/>
    </source>
</evidence>
<dbReference type="AlphaFoldDB" id="A0A1B8AZC1"/>
<accession>A0A1B8AZC1</accession>
<feature type="transmembrane region" description="Helical" evidence="2">
    <location>
        <begin position="578"/>
        <end position="598"/>
    </location>
</feature>
<feature type="compositionally biased region" description="Polar residues" evidence="1">
    <location>
        <begin position="93"/>
        <end position="102"/>
    </location>
</feature>
<feature type="transmembrane region" description="Helical" evidence="2">
    <location>
        <begin position="539"/>
        <end position="558"/>
    </location>
</feature>
<keyword evidence="2" id="KW-0472">Membrane</keyword>
<feature type="compositionally biased region" description="Basic and acidic residues" evidence="1">
    <location>
        <begin position="82"/>
        <end position="92"/>
    </location>
</feature>